<dbReference type="InterPro" id="IPR036412">
    <property type="entry name" value="HAD-like_sf"/>
</dbReference>
<comment type="caution">
    <text evidence="1">The sequence shown here is derived from an EMBL/GenBank/DDBJ whole genome shotgun (WGS) entry which is preliminary data.</text>
</comment>
<dbReference type="InterPro" id="IPR050849">
    <property type="entry name" value="HAD-like_hydrolase_phosphatase"/>
</dbReference>
<sequence length="217" mass="24381">MKLDPGFKQFYQWCKDHDIPFIIVSRQVVLHQSNWRRSHTISICDVTVRLLLCSGMAPLIRAILSALIGEQDANEIEIIANDVTLFDDGKWDIKYRHPSRYVLCAPLGQAQLSRTHIHQPGIANSGFGHDKSQAILPYRRLEKPPTIFFLGDGVSDISAARWADVLFAKQKPNGENDLATYCKREGIKHLEITEFSQAIPILSSIVNGEKSVAEVMA</sequence>
<feature type="non-terminal residue" evidence="1">
    <location>
        <position position="217"/>
    </location>
</feature>
<keyword evidence="2" id="KW-1185">Reference proteome</keyword>
<gene>
    <name evidence="1" type="ORF">H1R20_g14793</name>
</gene>
<name>A0A9W8IX19_9AGAR</name>
<proteinExistence type="predicted"/>
<dbReference type="PANTHER" id="PTHR28181">
    <property type="entry name" value="UPF0655 PROTEIN YCR015C"/>
    <property type="match status" value="1"/>
</dbReference>
<organism evidence="1 2">
    <name type="scientific">Candolleomyces eurysporus</name>
    <dbReference type="NCBI Taxonomy" id="2828524"/>
    <lineage>
        <taxon>Eukaryota</taxon>
        <taxon>Fungi</taxon>
        <taxon>Dikarya</taxon>
        <taxon>Basidiomycota</taxon>
        <taxon>Agaricomycotina</taxon>
        <taxon>Agaricomycetes</taxon>
        <taxon>Agaricomycetidae</taxon>
        <taxon>Agaricales</taxon>
        <taxon>Agaricineae</taxon>
        <taxon>Psathyrellaceae</taxon>
        <taxon>Candolleomyces</taxon>
    </lineage>
</organism>
<evidence type="ECO:0000313" key="1">
    <source>
        <dbReference type="EMBL" id="KAJ2922289.1"/>
    </source>
</evidence>
<dbReference type="OrthoDB" id="10014216at2759"/>
<protein>
    <submittedName>
        <fullName evidence="1">Uncharacterized protein</fullName>
    </submittedName>
</protein>
<dbReference type="Proteomes" id="UP001140091">
    <property type="component" value="Unassembled WGS sequence"/>
</dbReference>
<dbReference type="AlphaFoldDB" id="A0A9W8IX19"/>
<dbReference type="PANTHER" id="PTHR28181:SF2">
    <property type="entry name" value="PHOSPHORIC MONOESTER HYDROLASE"/>
    <property type="match status" value="1"/>
</dbReference>
<dbReference type="InterPro" id="IPR023214">
    <property type="entry name" value="HAD_sf"/>
</dbReference>
<dbReference type="SUPFAM" id="SSF56784">
    <property type="entry name" value="HAD-like"/>
    <property type="match status" value="1"/>
</dbReference>
<evidence type="ECO:0000313" key="2">
    <source>
        <dbReference type="Proteomes" id="UP001140091"/>
    </source>
</evidence>
<dbReference type="Gene3D" id="3.40.50.1000">
    <property type="entry name" value="HAD superfamily/HAD-like"/>
    <property type="match status" value="1"/>
</dbReference>
<accession>A0A9W8IX19</accession>
<reference evidence="1" key="1">
    <citation type="submission" date="2022-06" db="EMBL/GenBank/DDBJ databases">
        <title>Genome Sequence of Candolleomyces eurysporus.</title>
        <authorList>
            <person name="Buettner E."/>
        </authorList>
    </citation>
    <scope>NUCLEOTIDE SEQUENCE</scope>
    <source>
        <strain evidence="1">VTCC 930004</strain>
    </source>
</reference>
<dbReference type="EMBL" id="JANBPK010001499">
    <property type="protein sequence ID" value="KAJ2922289.1"/>
    <property type="molecule type" value="Genomic_DNA"/>
</dbReference>